<name>A0A177B2U3_9BILA</name>
<dbReference type="AlphaFoldDB" id="A0A177B2U3"/>
<sequence length="188" mass="22070">MFKNINFDNDQIGEVNVDFYFFLRDYMTEENSELNNCVNTLNQGCTTCGRTAKLEFEDRFGELKTMKNILQLGSPPFMCDINSTLLEFQMELLEIKNDELIKNKFNENIDLVEIWKYAFAYPSLCELARNTLVAFGSTYLYESGPDWIMSPFDVNVEDVEIELREEFIDMQFDLVAKTKFKYTTLSNY</sequence>
<dbReference type="OrthoDB" id="6283535at2759"/>
<dbReference type="Proteomes" id="UP000078046">
    <property type="component" value="Unassembled WGS sequence"/>
</dbReference>
<evidence type="ECO:0008006" key="3">
    <source>
        <dbReference type="Google" id="ProtNLM"/>
    </source>
</evidence>
<organism evidence="1 2">
    <name type="scientific">Intoshia linei</name>
    <dbReference type="NCBI Taxonomy" id="1819745"/>
    <lineage>
        <taxon>Eukaryota</taxon>
        <taxon>Metazoa</taxon>
        <taxon>Spiralia</taxon>
        <taxon>Lophotrochozoa</taxon>
        <taxon>Mesozoa</taxon>
        <taxon>Orthonectida</taxon>
        <taxon>Rhopaluridae</taxon>
        <taxon>Intoshia</taxon>
    </lineage>
</organism>
<gene>
    <name evidence="1" type="ORF">A3Q56_03695</name>
</gene>
<keyword evidence="2" id="KW-1185">Reference proteome</keyword>
<accession>A0A177B2U3</accession>
<proteinExistence type="predicted"/>
<evidence type="ECO:0000313" key="1">
    <source>
        <dbReference type="EMBL" id="OAF68598.1"/>
    </source>
</evidence>
<evidence type="ECO:0000313" key="2">
    <source>
        <dbReference type="Proteomes" id="UP000078046"/>
    </source>
</evidence>
<dbReference type="PANTHER" id="PTHR45913">
    <property type="entry name" value="EPM2A-INTERACTING PROTEIN 1"/>
    <property type="match status" value="1"/>
</dbReference>
<dbReference type="PANTHER" id="PTHR45913:SF5">
    <property type="entry name" value="GENERAL TRANSCRIPTION FACTOR II-I REPEAT DOMAIN-CONTAINING PROTEIN 2A-LIKE PROTEIN"/>
    <property type="match status" value="1"/>
</dbReference>
<protein>
    <recommendedName>
        <fullName evidence="3">HAT C-terminal dimerisation domain-containing protein</fullName>
    </recommendedName>
</protein>
<comment type="caution">
    <text evidence="1">The sequence shown here is derived from an EMBL/GenBank/DDBJ whole genome shotgun (WGS) entry which is preliminary data.</text>
</comment>
<dbReference type="EMBL" id="LWCA01000419">
    <property type="protein sequence ID" value="OAF68598.1"/>
    <property type="molecule type" value="Genomic_DNA"/>
</dbReference>
<reference evidence="1 2" key="1">
    <citation type="submission" date="2016-04" db="EMBL/GenBank/DDBJ databases">
        <title>The genome of Intoshia linei affirms orthonectids as highly simplified spiralians.</title>
        <authorList>
            <person name="Mikhailov K.V."/>
            <person name="Slusarev G.S."/>
            <person name="Nikitin M.A."/>
            <person name="Logacheva M.D."/>
            <person name="Penin A."/>
            <person name="Aleoshin V."/>
            <person name="Panchin Y.V."/>
        </authorList>
    </citation>
    <scope>NUCLEOTIDE SEQUENCE [LARGE SCALE GENOMIC DNA]</scope>
    <source>
        <strain evidence="1">Intl2013</strain>
        <tissue evidence="1">Whole animal</tissue>
    </source>
</reference>